<reference evidence="7 8" key="1">
    <citation type="submission" date="2022-10" db="EMBL/GenBank/DDBJ databases">
        <title>Aestuariibacter sp. AA17 isolated from Montipora capitata coral fragment.</title>
        <authorList>
            <person name="Emsley S.A."/>
            <person name="Pfannmuller K.M."/>
            <person name="Loughran R.M."/>
            <person name="Shlafstein M."/>
            <person name="Papke E."/>
            <person name="Saw J.H."/>
            <person name="Ushijima B."/>
            <person name="Videau P."/>
        </authorList>
    </citation>
    <scope>NUCLEOTIDE SEQUENCE [LARGE SCALE GENOMIC DNA]</scope>
    <source>
        <strain evidence="7 8">AA17</strain>
    </source>
</reference>
<evidence type="ECO:0000256" key="3">
    <source>
        <dbReference type="ARBA" id="ARBA00022670"/>
    </source>
</evidence>
<dbReference type="EMBL" id="JAOWKX010000003">
    <property type="protein sequence ID" value="MCV2884662.1"/>
    <property type="molecule type" value="Genomic_DNA"/>
</dbReference>
<evidence type="ECO:0000259" key="6">
    <source>
        <dbReference type="PROSITE" id="PS00631"/>
    </source>
</evidence>
<dbReference type="Pfam" id="PF00883">
    <property type="entry name" value="Peptidase_M17"/>
    <property type="match status" value="1"/>
</dbReference>
<dbReference type="InterPro" id="IPR011356">
    <property type="entry name" value="Leucine_aapep/pepB"/>
</dbReference>
<keyword evidence="5" id="KW-0464">Manganese</keyword>
<evidence type="ECO:0000256" key="1">
    <source>
        <dbReference type="ARBA" id="ARBA00009528"/>
    </source>
</evidence>
<dbReference type="CDD" id="cd00433">
    <property type="entry name" value="Peptidase_M17"/>
    <property type="match status" value="1"/>
</dbReference>
<dbReference type="Gene3D" id="3.40.630.10">
    <property type="entry name" value="Zn peptidases"/>
    <property type="match status" value="1"/>
</dbReference>
<evidence type="ECO:0000313" key="8">
    <source>
        <dbReference type="Proteomes" id="UP001652504"/>
    </source>
</evidence>
<evidence type="ECO:0000256" key="5">
    <source>
        <dbReference type="ARBA" id="ARBA00023211"/>
    </source>
</evidence>
<evidence type="ECO:0000313" key="7">
    <source>
        <dbReference type="EMBL" id="MCV2884662.1"/>
    </source>
</evidence>
<keyword evidence="8" id="KW-1185">Reference proteome</keyword>
<proteinExistence type="inferred from homology"/>
<keyword evidence="2 7" id="KW-0031">Aminopeptidase</keyword>
<comment type="caution">
    <text evidence="7">The sequence shown here is derived from an EMBL/GenBank/DDBJ whole genome shotgun (WGS) entry which is preliminary data.</text>
</comment>
<gene>
    <name evidence="7" type="ORF">OE749_08135</name>
</gene>
<sequence>MAFPTPVQVSDVNQLLATHSDWDAIIYISDLSGSEQFPAIHQAILQQEKIDKRTGLHTVLINAPELAGGRLIFAPTGDLSRDYDDVRRIADATKLAAELALQAGVEKPLLVTEIGSNASQYQESQGVAYLALCQAMWQPLEAREALGEDTIETVLKAGVFSERELNLAFWQAIEAGKRVARDLCGTEPERMAPPKFADYCEQAFAGTDVAVSVLSDDAEILASYPLLHAVARASVEVPRHAPRVIRLEYTGQGTIEKTLYLAGKGITFDTGGADLKVGGHMAGMSRDKGGAAAVAGIMKTVAALKPKGIKVVAEIGAVRNSIGADAFVPDEIITGHAGKRVRVGNTDAEGRMVLADILSHMREDAKDAVNPEIFSMATLTGHAAIAFGPYTALVENGPAKSKQTAKTIASAGEQWGDPAEQSLSRREDFDFVRPRTKADDVLSSNNAPSVATVRGHQFPMAFLSIASGLDQHSLNSDYPIPYTHVDIAGSGVEGGDWQHGKPTAAPVAAFAATYLQDLA</sequence>
<dbReference type="PANTHER" id="PTHR11963">
    <property type="entry name" value="LEUCINE AMINOPEPTIDASE-RELATED"/>
    <property type="match status" value="1"/>
</dbReference>
<dbReference type="RefSeq" id="WP_263711940.1">
    <property type="nucleotide sequence ID" value="NZ_JAOWKX010000003.1"/>
</dbReference>
<organism evidence="7 8">
    <name type="scientific">Fluctibacter corallii</name>
    <dbReference type="NCBI Taxonomy" id="2984329"/>
    <lineage>
        <taxon>Bacteria</taxon>
        <taxon>Pseudomonadati</taxon>
        <taxon>Pseudomonadota</taxon>
        <taxon>Gammaproteobacteria</taxon>
        <taxon>Alteromonadales</taxon>
        <taxon>Alteromonadaceae</taxon>
        <taxon>Fluctibacter</taxon>
    </lineage>
</organism>
<dbReference type="Proteomes" id="UP001652504">
    <property type="component" value="Unassembled WGS sequence"/>
</dbReference>
<comment type="similarity">
    <text evidence="1">Belongs to the peptidase M17 family.</text>
</comment>
<accession>A0ABT3A8Q4</accession>
<dbReference type="GO" id="GO:0004177">
    <property type="term" value="F:aminopeptidase activity"/>
    <property type="evidence" value="ECO:0007669"/>
    <property type="project" value="UniProtKB-KW"/>
</dbReference>
<dbReference type="PRINTS" id="PR00481">
    <property type="entry name" value="LAMNOPPTDASE"/>
</dbReference>
<feature type="domain" description="Cytosol aminopeptidase" evidence="6">
    <location>
        <begin position="345"/>
        <end position="352"/>
    </location>
</feature>
<keyword evidence="3" id="KW-0645">Protease</keyword>
<dbReference type="PANTHER" id="PTHR11963:SF48">
    <property type="entry name" value="DIPEPTIDASE B, ISOFORM A"/>
    <property type="match status" value="1"/>
</dbReference>
<evidence type="ECO:0000256" key="2">
    <source>
        <dbReference type="ARBA" id="ARBA00022438"/>
    </source>
</evidence>
<dbReference type="PROSITE" id="PS00631">
    <property type="entry name" value="CYTOSOL_AP"/>
    <property type="match status" value="1"/>
</dbReference>
<protein>
    <submittedName>
        <fullName evidence="7">Leucyl aminopeptidase family protein</fullName>
    </submittedName>
</protein>
<keyword evidence="4" id="KW-0378">Hydrolase</keyword>
<dbReference type="InterPro" id="IPR000819">
    <property type="entry name" value="Peptidase_M17_C"/>
</dbReference>
<evidence type="ECO:0000256" key="4">
    <source>
        <dbReference type="ARBA" id="ARBA00022801"/>
    </source>
</evidence>
<dbReference type="SUPFAM" id="SSF53187">
    <property type="entry name" value="Zn-dependent exopeptidases"/>
    <property type="match status" value="1"/>
</dbReference>
<name>A0ABT3A8Q4_9ALTE</name>